<keyword evidence="5 6" id="KW-0233">DNA recombination</keyword>
<dbReference type="Pfam" id="PF00872">
    <property type="entry name" value="Transposase_mut"/>
    <property type="match status" value="1"/>
</dbReference>
<sequence>MASAEARFADFTETWGDRYPAIIRLWRNAWEEFIPFLDYDVEIRKVICTTNAIESLNARYRRAVRARGHFPSEEAALKCLYLVTRALDPTGRGRARWMIRWKPALNALAITFEGRLTPTTTN</sequence>
<reference evidence="8" key="1">
    <citation type="submission" date="2015-11" db="EMBL/GenBank/DDBJ databases">
        <authorList>
            <person name="Varghese N."/>
        </authorList>
    </citation>
    <scope>NUCLEOTIDE SEQUENCE [LARGE SCALE GENOMIC DNA]</scope>
    <source>
        <strain evidence="8">DSM 45899</strain>
    </source>
</reference>
<dbReference type="EMBL" id="FAOZ01000067">
    <property type="protein sequence ID" value="CUU61240.1"/>
    <property type="molecule type" value="Genomic_DNA"/>
</dbReference>
<dbReference type="PANTHER" id="PTHR33217">
    <property type="entry name" value="TRANSPOSASE FOR INSERTION SEQUENCE ELEMENT IS1081"/>
    <property type="match status" value="1"/>
</dbReference>
<keyword evidence="8" id="KW-1185">Reference proteome</keyword>
<keyword evidence="6" id="KW-0814">Transposable element</keyword>
<proteinExistence type="inferred from homology"/>
<protein>
    <recommendedName>
        <fullName evidence="6">Mutator family transposase</fullName>
    </recommendedName>
</protein>
<evidence type="ECO:0000256" key="4">
    <source>
        <dbReference type="ARBA" id="ARBA00023125"/>
    </source>
</evidence>
<evidence type="ECO:0000313" key="8">
    <source>
        <dbReference type="Proteomes" id="UP000198802"/>
    </source>
</evidence>
<dbReference type="GO" id="GO:0003677">
    <property type="term" value="F:DNA binding"/>
    <property type="evidence" value="ECO:0007669"/>
    <property type="project" value="UniProtKB-UniRule"/>
</dbReference>
<name>A0A0S4R2I3_9ACTN</name>
<dbReference type="Proteomes" id="UP000198802">
    <property type="component" value="Unassembled WGS sequence"/>
</dbReference>
<evidence type="ECO:0000256" key="5">
    <source>
        <dbReference type="ARBA" id="ARBA00023172"/>
    </source>
</evidence>
<gene>
    <name evidence="7" type="ORF">Ga0074812_1672</name>
</gene>
<keyword evidence="3 6" id="KW-0815">Transposition</keyword>
<dbReference type="GO" id="GO:0004803">
    <property type="term" value="F:transposase activity"/>
    <property type="evidence" value="ECO:0007669"/>
    <property type="project" value="UniProtKB-UniRule"/>
</dbReference>
<evidence type="ECO:0000256" key="3">
    <source>
        <dbReference type="ARBA" id="ARBA00022578"/>
    </source>
</evidence>
<comment type="similarity">
    <text evidence="2 6">Belongs to the transposase mutator family.</text>
</comment>
<evidence type="ECO:0000256" key="6">
    <source>
        <dbReference type="RuleBase" id="RU365089"/>
    </source>
</evidence>
<evidence type="ECO:0000256" key="1">
    <source>
        <dbReference type="ARBA" id="ARBA00002190"/>
    </source>
</evidence>
<dbReference type="AlphaFoldDB" id="A0A0S4R2I3"/>
<comment type="function">
    <text evidence="1 6">Required for the transposition of the insertion element.</text>
</comment>
<keyword evidence="4 6" id="KW-0238">DNA-binding</keyword>
<evidence type="ECO:0000313" key="7">
    <source>
        <dbReference type="EMBL" id="CUU61240.1"/>
    </source>
</evidence>
<dbReference type="PANTHER" id="PTHR33217:SF8">
    <property type="entry name" value="MUTATOR FAMILY TRANSPOSASE"/>
    <property type="match status" value="1"/>
</dbReference>
<dbReference type="GO" id="GO:0006313">
    <property type="term" value="P:DNA transposition"/>
    <property type="evidence" value="ECO:0007669"/>
    <property type="project" value="UniProtKB-UniRule"/>
</dbReference>
<organism evidence="7 8">
    <name type="scientific">Parafrankia irregularis</name>
    <dbReference type="NCBI Taxonomy" id="795642"/>
    <lineage>
        <taxon>Bacteria</taxon>
        <taxon>Bacillati</taxon>
        <taxon>Actinomycetota</taxon>
        <taxon>Actinomycetes</taxon>
        <taxon>Frankiales</taxon>
        <taxon>Frankiaceae</taxon>
        <taxon>Parafrankia</taxon>
    </lineage>
</organism>
<evidence type="ECO:0000256" key="2">
    <source>
        <dbReference type="ARBA" id="ARBA00010961"/>
    </source>
</evidence>
<accession>A0A0S4R2I3</accession>
<dbReference type="InterPro" id="IPR001207">
    <property type="entry name" value="Transposase_mutator"/>
</dbReference>